<dbReference type="InterPro" id="IPR036812">
    <property type="entry name" value="NAD(P)_OxRdtase_dom_sf"/>
</dbReference>
<dbReference type="CDD" id="cd19093">
    <property type="entry name" value="AKR_AtPLR-like"/>
    <property type="match status" value="1"/>
</dbReference>
<dbReference type="OrthoDB" id="37537at2759"/>
<dbReference type="OMA" id="AWANEAY"/>
<dbReference type="Gene3D" id="3.20.20.100">
    <property type="entry name" value="NADP-dependent oxidoreductase domain"/>
    <property type="match status" value="1"/>
</dbReference>
<keyword evidence="2" id="KW-0732">Signal</keyword>
<evidence type="ECO:0000256" key="2">
    <source>
        <dbReference type="SAM" id="SignalP"/>
    </source>
</evidence>
<dbReference type="PANTHER" id="PTHR43364:SF4">
    <property type="entry name" value="NAD(P)-LINKED OXIDOREDUCTASE SUPERFAMILY PROTEIN"/>
    <property type="match status" value="1"/>
</dbReference>
<evidence type="ECO:0000313" key="5">
    <source>
        <dbReference type="Proteomes" id="UP000825935"/>
    </source>
</evidence>
<dbReference type="PANTHER" id="PTHR43364">
    <property type="entry name" value="NADH-SPECIFIC METHYLGLYOXAL REDUCTASE-RELATED"/>
    <property type="match status" value="1"/>
</dbReference>
<reference evidence="4" key="1">
    <citation type="submission" date="2021-08" db="EMBL/GenBank/DDBJ databases">
        <title>WGS assembly of Ceratopteris richardii.</title>
        <authorList>
            <person name="Marchant D.B."/>
            <person name="Chen G."/>
            <person name="Jenkins J."/>
            <person name="Shu S."/>
            <person name="Leebens-Mack J."/>
            <person name="Grimwood J."/>
            <person name="Schmutz J."/>
            <person name="Soltis P."/>
            <person name="Soltis D."/>
            <person name="Chen Z.-H."/>
        </authorList>
    </citation>
    <scope>NUCLEOTIDE SEQUENCE</scope>
    <source>
        <strain evidence="4">Whitten #5841</strain>
        <tissue evidence="4">Leaf</tissue>
    </source>
</reference>
<dbReference type="AlphaFoldDB" id="A0A8T2R0S4"/>
<protein>
    <recommendedName>
        <fullName evidence="3">NADP-dependent oxidoreductase domain-containing protein</fullName>
    </recommendedName>
</protein>
<proteinExistence type="predicted"/>
<dbReference type="InterPro" id="IPR050523">
    <property type="entry name" value="AKR_Detox_Biosynth"/>
</dbReference>
<feature type="chain" id="PRO_5035869491" description="NADP-dependent oxidoreductase domain-containing protein" evidence="2">
    <location>
        <begin position="23"/>
        <end position="354"/>
    </location>
</feature>
<dbReference type="Pfam" id="PF00248">
    <property type="entry name" value="Aldo_ket_red"/>
    <property type="match status" value="1"/>
</dbReference>
<dbReference type="GO" id="GO:0016491">
    <property type="term" value="F:oxidoreductase activity"/>
    <property type="evidence" value="ECO:0007669"/>
    <property type="project" value="UniProtKB-KW"/>
</dbReference>
<evidence type="ECO:0000313" key="4">
    <source>
        <dbReference type="EMBL" id="KAH7289215.1"/>
    </source>
</evidence>
<feature type="signal peptide" evidence="2">
    <location>
        <begin position="1"/>
        <end position="22"/>
    </location>
</feature>
<dbReference type="SUPFAM" id="SSF51430">
    <property type="entry name" value="NAD(P)-linked oxidoreductase"/>
    <property type="match status" value="1"/>
</dbReference>
<dbReference type="InterPro" id="IPR023210">
    <property type="entry name" value="NADP_OxRdtase_dom"/>
</dbReference>
<evidence type="ECO:0000259" key="3">
    <source>
        <dbReference type="Pfam" id="PF00248"/>
    </source>
</evidence>
<dbReference type="EMBL" id="CM035436">
    <property type="protein sequence ID" value="KAH7289215.1"/>
    <property type="molecule type" value="Genomic_DNA"/>
</dbReference>
<feature type="domain" description="NADP-dependent oxidoreductase" evidence="3">
    <location>
        <begin position="37"/>
        <end position="350"/>
    </location>
</feature>
<evidence type="ECO:0000256" key="1">
    <source>
        <dbReference type="ARBA" id="ARBA00023002"/>
    </source>
</evidence>
<comment type="caution">
    <text evidence="4">The sequence shown here is derived from an EMBL/GenBank/DDBJ whole genome shotgun (WGS) entry which is preliminary data.</text>
</comment>
<name>A0A8T2R0S4_CERRI</name>
<gene>
    <name evidence="4" type="ORF">KP509_31G064100</name>
</gene>
<accession>A0A8T2R0S4</accession>
<keyword evidence="5" id="KW-1185">Reference proteome</keyword>
<organism evidence="4 5">
    <name type="scientific">Ceratopteris richardii</name>
    <name type="common">Triangle waterfern</name>
    <dbReference type="NCBI Taxonomy" id="49495"/>
    <lineage>
        <taxon>Eukaryota</taxon>
        <taxon>Viridiplantae</taxon>
        <taxon>Streptophyta</taxon>
        <taxon>Embryophyta</taxon>
        <taxon>Tracheophyta</taxon>
        <taxon>Polypodiopsida</taxon>
        <taxon>Polypodiidae</taxon>
        <taxon>Polypodiales</taxon>
        <taxon>Pteridineae</taxon>
        <taxon>Pteridaceae</taxon>
        <taxon>Parkerioideae</taxon>
        <taxon>Ceratopteris</taxon>
    </lineage>
</organism>
<dbReference type="Proteomes" id="UP000825935">
    <property type="component" value="Chromosome 31"/>
</dbReference>
<keyword evidence="1" id="KW-0560">Oxidoreductase</keyword>
<sequence>MSAMSFSPTLLVTTASVSPAQASKYVPLGRTSLQVSRIGVGTLQWGDPGSGFGTSYGEPELSIAFQELLKGGINFIDTAEVYGYQGIKNGTSSEQLIGKFAKEHTEGAPIIATKFFTIPWTNFLVGGGLRIGRKSLLDALRASLKRLGRKRVDLYQIHFPFPTLSNAALMESLKEAVELGLTTAVGVSNYSKKQMEEADDLLASYGVPLASNQVCFNLLQRDPDKNGLLTSCKMYHIVSLFIAESSRIVAYKERNISLIAYSPLCSGRLTDKALLKIDSKSAKIKPLLELMQKIGANHEGMSITQVALSYLIAKGAIPIPGCKNEYQAKSHCELMDQSLTMEEVQMLEEAASYI</sequence>